<dbReference type="Gene3D" id="3.30.2080.10">
    <property type="entry name" value="GH92 mannosidase domain"/>
    <property type="match status" value="1"/>
</dbReference>
<dbReference type="InterPro" id="IPR008928">
    <property type="entry name" value="6-hairpin_glycosidase_sf"/>
</dbReference>
<feature type="domain" description="Glycosyl hydrolase family 92 N-terminal" evidence="3">
    <location>
        <begin position="55"/>
        <end position="323"/>
    </location>
</feature>
<comment type="caution">
    <text evidence="4">The sequence shown here is derived from an EMBL/GenBank/DDBJ whole genome shotgun (WGS) entry which is preliminary data.</text>
</comment>
<dbReference type="RefSeq" id="WP_378262374.1">
    <property type="nucleotide sequence ID" value="NZ_JBHUKR010000004.1"/>
</dbReference>
<dbReference type="GO" id="GO:0016798">
    <property type="term" value="F:hydrolase activity, acting on glycosyl bonds"/>
    <property type="evidence" value="ECO:0007669"/>
    <property type="project" value="UniProtKB-KW"/>
</dbReference>
<accession>A0ABW5FN58</accession>
<feature type="chain" id="PRO_5047187685" evidence="1">
    <location>
        <begin position="45"/>
        <end position="1114"/>
    </location>
</feature>
<keyword evidence="4" id="KW-0326">Glycosidase</keyword>
<sequence length="1114" mass="117856">MLVDTRFRRGCGRIGNDRHSTRILPLLFALPLLAPAIVAPAATAAPDHSRDFAAYVNPFVGAKAGQEAESNTYAGDTFPGADVPFGMVQWSPDTPLEPKAPAGQGRYYARDRDGGYAWEENRLRGFSLTHFNGAGCGGAAGDLPFLPYAGKVTTSPAATQEHYFATFGHQNEVASPGYYKVTTDSGITSELTVTQHSGSGRFTYAPGSDATMLVDVADSAMGSDDASVTVDPAAHTVSGWVASGHFCRGPNTYRVYFTATFDQAFAGWGTWQNSTVTPGGTSARGGNLSKDTWDKQVVTADGGSGAYLTFDPSKPVNVRIGLSYVDLEGARLNLAAEQHGAPFEAIAGRARQAWNDRLRQIDVEGGADSDTRTFYTALYHSLMQPNVFSDVDGRYAGFDRQIHRAAPGHAQYANFSGWDTYRDVVQLQSLLAPHEAADIAQSMYNQATQSGGIWDRWSQNNDFMGVMAGDPYHSIVASTYAFGARDFDATGALASMVRGATRVQQAGERALERPGLSDYLTLGYHPDNVSDMLEETTADFGIAQLAGRLGQAGTYHDFMARAQYWENVYNPATGYLQTRMRDGQFLAPFDPAQHEEMRYQEGNAAQYTWMVPYDVRGLFDAMGGDDAVKKRLDFFFTKLNTDADSPYAFMANEPSFEVPWEYAYAGAPAKTQDIVRRSAQLLFKPTEDGLPGNDDLGATSAWYVFAALGIYPEAPGRAEMVLASPLFPRITITRGGGQRISISAPGASSTVKYVDGLRVNGVPSTKPWLPESFVNSGGRLDFTLGTTPAAWGSAPGDAPPSFRDGEVPVRGSIGPGRIVVTPGAPGTAATVTADAITGSGTVSWQAKPPAGITVTPSSGTLTVGAGGHATQPVTVTAAPGTADGFTTVPVAFSGTGAAQVPANLPVTIGSPGTPHAAYTNVGVTDDKQVQYGDFGETDLYPGGFVFSYSAQGFAADGITPGGTVTANGQRFPWPDSTPGTPDNMIAAGQTLAVDAPAGATKLSFLGAATGGDAEGTVTVTYTDGSTQQASLGFSEWLLKGGDEKPQFGNTVVATVPYVNSAFPRYMFRLQRPYTSYLFATAPIALDPAKKVKNITLPTAVTGGGAAHVFTYAVS</sequence>
<evidence type="ECO:0000313" key="4">
    <source>
        <dbReference type="EMBL" id="MFD2416029.1"/>
    </source>
</evidence>
<dbReference type="PANTHER" id="PTHR12143">
    <property type="entry name" value="PEPTIDE N-GLYCANASE PNGASE -RELATED"/>
    <property type="match status" value="1"/>
</dbReference>
<dbReference type="Gene3D" id="1.20.1610.10">
    <property type="entry name" value="alpha-1,2-mannosidases domains"/>
    <property type="match status" value="1"/>
</dbReference>
<evidence type="ECO:0000256" key="1">
    <source>
        <dbReference type="SAM" id="SignalP"/>
    </source>
</evidence>
<reference evidence="5" key="1">
    <citation type="journal article" date="2019" name="Int. J. Syst. Evol. Microbiol.">
        <title>The Global Catalogue of Microorganisms (GCM) 10K type strain sequencing project: providing services to taxonomists for standard genome sequencing and annotation.</title>
        <authorList>
            <consortium name="The Broad Institute Genomics Platform"/>
            <consortium name="The Broad Institute Genome Sequencing Center for Infectious Disease"/>
            <person name="Wu L."/>
            <person name="Ma J."/>
        </authorList>
    </citation>
    <scope>NUCLEOTIDE SEQUENCE [LARGE SCALE GENOMIC DNA]</scope>
    <source>
        <strain evidence="5">CGMCC 4.7645</strain>
    </source>
</reference>
<keyword evidence="5" id="KW-1185">Reference proteome</keyword>
<organism evidence="4 5">
    <name type="scientific">Amycolatopsis pigmentata</name>
    <dbReference type="NCBI Taxonomy" id="450801"/>
    <lineage>
        <taxon>Bacteria</taxon>
        <taxon>Bacillati</taxon>
        <taxon>Actinomycetota</taxon>
        <taxon>Actinomycetes</taxon>
        <taxon>Pseudonocardiales</taxon>
        <taxon>Pseudonocardiaceae</taxon>
        <taxon>Amycolatopsis</taxon>
    </lineage>
</organism>
<dbReference type="EC" id="3.2.1.-" evidence="4"/>
<dbReference type="InterPro" id="IPR014718">
    <property type="entry name" value="GH-type_carb-bd"/>
</dbReference>
<dbReference type="Gene3D" id="2.70.98.10">
    <property type="match status" value="1"/>
</dbReference>
<gene>
    <name evidence="4" type="ORF">ACFSXZ_06790</name>
</gene>
<evidence type="ECO:0000313" key="5">
    <source>
        <dbReference type="Proteomes" id="UP001597417"/>
    </source>
</evidence>
<feature type="signal peptide" evidence="1">
    <location>
        <begin position="1"/>
        <end position="44"/>
    </location>
</feature>
<dbReference type="Proteomes" id="UP001597417">
    <property type="component" value="Unassembled WGS sequence"/>
</dbReference>
<keyword evidence="4" id="KW-0378">Hydrolase</keyword>
<name>A0ABW5FN58_9PSEU</name>
<dbReference type="InterPro" id="IPR005887">
    <property type="entry name" value="GH92_a_mannosidase_put"/>
</dbReference>
<evidence type="ECO:0000259" key="3">
    <source>
        <dbReference type="Pfam" id="PF17678"/>
    </source>
</evidence>
<dbReference type="InterPro" id="IPR050883">
    <property type="entry name" value="PNGase"/>
</dbReference>
<dbReference type="Pfam" id="PF07971">
    <property type="entry name" value="Glyco_hydro_92"/>
    <property type="match status" value="1"/>
</dbReference>
<protein>
    <submittedName>
        <fullName evidence="4">GH92 family glycosyl hydrolase</fullName>
        <ecNumber evidence="4">3.2.1.-</ecNumber>
    </submittedName>
</protein>
<dbReference type="EMBL" id="JBHUKR010000004">
    <property type="protein sequence ID" value="MFD2416029.1"/>
    <property type="molecule type" value="Genomic_DNA"/>
</dbReference>
<dbReference type="InterPro" id="IPR012939">
    <property type="entry name" value="Glyco_hydro_92"/>
</dbReference>
<evidence type="ECO:0000259" key="2">
    <source>
        <dbReference type="Pfam" id="PF07971"/>
    </source>
</evidence>
<dbReference type="SUPFAM" id="SSF48208">
    <property type="entry name" value="Six-hairpin glycosidases"/>
    <property type="match status" value="1"/>
</dbReference>
<feature type="domain" description="Glycosyl hydrolase family 92" evidence="2">
    <location>
        <begin position="329"/>
        <end position="785"/>
    </location>
</feature>
<dbReference type="PANTHER" id="PTHR12143:SF39">
    <property type="entry name" value="SECRETED PROTEIN"/>
    <property type="match status" value="1"/>
</dbReference>
<keyword evidence="1" id="KW-0732">Signal</keyword>
<dbReference type="Gene3D" id="1.20.1050.60">
    <property type="entry name" value="alpha-1,2-mannosidase"/>
    <property type="match status" value="1"/>
</dbReference>
<dbReference type="NCBIfam" id="TIGR01180">
    <property type="entry name" value="aman2_put"/>
    <property type="match status" value="1"/>
</dbReference>
<proteinExistence type="predicted"/>
<dbReference type="InterPro" id="IPR041371">
    <property type="entry name" value="GH92_N"/>
</dbReference>
<dbReference type="Pfam" id="PF17678">
    <property type="entry name" value="Glyco_hydro_92N"/>
    <property type="match status" value="1"/>
</dbReference>